<proteinExistence type="predicted"/>
<keyword evidence="3" id="KW-1185">Reference proteome</keyword>
<organism evidence="2 3">
    <name type="scientific">Paenibacillus phytorum</name>
    <dbReference type="NCBI Taxonomy" id="2654977"/>
    <lineage>
        <taxon>Bacteria</taxon>
        <taxon>Bacillati</taxon>
        <taxon>Bacillota</taxon>
        <taxon>Bacilli</taxon>
        <taxon>Bacillales</taxon>
        <taxon>Paenibacillaceae</taxon>
        <taxon>Paenibacillus</taxon>
    </lineage>
</organism>
<dbReference type="InterPro" id="IPR006115">
    <property type="entry name" value="6PGDH_NADP-bd"/>
</dbReference>
<dbReference type="RefSeq" id="WP_171645634.1">
    <property type="nucleotide sequence ID" value="NZ_WHOA01000153.1"/>
</dbReference>
<dbReference type="InterPro" id="IPR036291">
    <property type="entry name" value="NAD(P)-bd_dom_sf"/>
</dbReference>
<evidence type="ECO:0000313" key="2">
    <source>
        <dbReference type="EMBL" id="NOU74227.1"/>
    </source>
</evidence>
<name>A0ABX1Y063_9BACL</name>
<sequence>MNKTFENKESVITGAANKIGFVGLGEMGLPMALNLQKSGQLLEKVIGGNFFYKLEIGEINLQF</sequence>
<dbReference type="PROSITE" id="PS00895">
    <property type="entry name" value="3_HYDROXYISOBUT_DH"/>
    <property type="match status" value="1"/>
</dbReference>
<dbReference type="InterPro" id="IPR002204">
    <property type="entry name" value="3-OH-isobutyrate_DH-rel_CS"/>
</dbReference>
<feature type="domain" description="6-phosphogluconate dehydrogenase NADP-binding" evidence="1">
    <location>
        <begin position="18"/>
        <end position="40"/>
    </location>
</feature>
<gene>
    <name evidence="2" type="ORF">GC098_22980</name>
</gene>
<evidence type="ECO:0000259" key="1">
    <source>
        <dbReference type="Pfam" id="PF03446"/>
    </source>
</evidence>
<dbReference type="SUPFAM" id="SSF51735">
    <property type="entry name" value="NAD(P)-binding Rossmann-fold domains"/>
    <property type="match status" value="1"/>
</dbReference>
<accession>A0ABX1Y063</accession>
<dbReference type="Gene3D" id="3.40.50.720">
    <property type="entry name" value="NAD(P)-binding Rossmann-like Domain"/>
    <property type="match status" value="1"/>
</dbReference>
<protein>
    <recommendedName>
        <fullName evidence="1">6-phosphogluconate dehydrogenase NADP-binding domain-containing protein</fullName>
    </recommendedName>
</protein>
<reference evidence="2 3" key="1">
    <citation type="submission" date="2019-10" db="EMBL/GenBank/DDBJ databases">
        <title>Description of Paenibacillus terrestris sp. nov.</title>
        <authorList>
            <person name="Carlier A."/>
            <person name="Qi S."/>
        </authorList>
    </citation>
    <scope>NUCLEOTIDE SEQUENCE [LARGE SCALE GENOMIC DNA]</scope>
    <source>
        <strain evidence="2 3">LMG 31458</strain>
    </source>
</reference>
<dbReference type="Proteomes" id="UP000616779">
    <property type="component" value="Unassembled WGS sequence"/>
</dbReference>
<dbReference type="Pfam" id="PF03446">
    <property type="entry name" value="NAD_binding_2"/>
    <property type="match status" value="1"/>
</dbReference>
<dbReference type="EMBL" id="WHOA01000153">
    <property type="protein sequence ID" value="NOU74227.1"/>
    <property type="molecule type" value="Genomic_DNA"/>
</dbReference>
<evidence type="ECO:0000313" key="3">
    <source>
        <dbReference type="Proteomes" id="UP000616779"/>
    </source>
</evidence>
<comment type="caution">
    <text evidence="2">The sequence shown here is derived from an EMBL/GenBank/DDBJ whole genome shotgun (WGS) entry which is preliminary data.</text>
</comment>